<evidence type="ECO:0000256" key="1">
    <source>
        <dbReference type="SAM" id="Coils"/>
    </source>
</evidence>
<keyword evidence="1" id="KW-0175">Coiled coil</keyword>
<dbReference type="EMBL" id="JAXLPB010000003">
    <property type="protein sequence ID" value="MDY8109416.1"/>
    <property type="molecule type" value="Genomic_DNA"/>
</dbReference>
<feature type="region of interest" description="Disordered" evidence="2">
    <location>
        <begin position="344"/>
        <end position="376"/>
    </location>
</feature>
<feature type="coiled-coil region" evidence="1">
    <location>
        <begin position="169"/>
        <end position="224"/>
    </location>
</feature>
<evidence type="ECO:0000256" key="2">
    <source>
        <dbReference type="SAM" id="MobiDB-lite"/>
    </source>
</evidence>
<dbReference type="RefSeq" id="WP_322186909.1">
    <property type="nucleotide sequence ID" value="NZ_JAXLPB010000003.1"/>
</dbReference>
<accession>A0ABU5I5I9</accession>
<sequence length="376" mass="42037">MITAALTFAFGFLLALLAALLTAPLVWKRARTIARQEFEATIPVSAREIQGTYDHLRAQTAFEARRREIASEEREQRAALERADAGRVTRENAELKARTKALTKQVAQQMGELEELNMTLSKRESEADAVDGELREVHHDLRIRIEEFEDLGRRFEDMTDIANERKVQIISLETRNDELSDELRNLERRSRENANQADRLSHEVEGLRAQLAKERATNQRLDDKVTRLTGLLADRDDQIERMFGRSGRARSPAEASGPGEDERPGLETRDVAPDDEPLPAALVAAAIPMDTGRDRAVRHDLADNRALEAIRDPAALREEIANIAAEVIDMAARREGASSPIEAMLASSASDASDDRSLAGRVHALRRRQRDSEAAE</sequence>
<gene>
    <name evidence="3" type="ORF">U0C82_09715</name>
</gene>
<reference evidence="3 4" key="1">
    <citation type="submission" date="2023-12" db="EMBL/GenBank/DDBJ databases">
        <title>Description of Novel Strain Fulvimarina sp. 2208YS6-2-32 isolated from Uroteuthis (Photololigo) edulis.</title>
        <authorList>
            <person name="Park J.-S."/>
        </authorList>
    </citation>
    <scope>NUCLEOTIDE SEQUENCE [LARGE SCALE GENOMIC DNA]</scope>
    <source>
        <strain evidence="3 4">2208YS6-2-32</strain>
    </source>
</reference>
<feature type="region of interest" description="Disordered" evidence="2">
    <location>
        <begin position="239"/>
        <end position="276"/>
    </location>
</feature>
<name>A0ABU5I5I9_9HYPH</name>
<evidence type="ECO:0000313" key="4">
    <source>
        <dbReference type="Proteomes" id="UP001294412"/>
    </source>
</evidence>
<comment type="caution">
    <text evidence="3">The sequence shown here is derived from an EMBL/GenBank/DDBJ whole genome shotgun (WGS) entry which is preliminary data.</text>
</comment>
<protein>
    <submittedName>
        <fullName evidence="3">Uncharacterized protein</fullName>
    </submittedName>
</protein>
<evidence type="ECO:0000313" key="3">
    <source>
        <dbReference type="EMBL" id="MDY8109416.1"/>
    </source>
</evidence>
<keyword evidence="4" id="KW-1185">Reference proteome</keyword>
<feature type="compositionally biased region" description="Basic and acidic residues" evidence="2">
    <location>
        <begin position="260"/>
        <end position="272"/>
    </location>
</feature>
<organism evidence="3 4">
    <name type="scientific">Fulvimarina uroteuthidis</name>
    <dbReference type="NCBI Taxonomy" id="3098149"/>
    <lineage>
        <taxon>Bacteria</taxon>
        <taxon>Pseudomonadati</taxon>
        <taxon>Pseudomonadota</taxon>
        <taxon>Alphaproteobacteria</taxon>
        <taxon>Hyphomicrobiales</taxon>
        <taxon>Aurantimonadaceae</taxon>
        <taxon>Fulvimarina</taxon>
    </lineage>
</organism>
<proteinExistence type="predicted"/>
<dbReference type="Proteomes" id="UP001294412">
    <property type="component" value="Unassembled WGS sequence"/>
</dbReference>